<accession>A0A841G4I0</accession>
<comment type="caution">
    <text evidence="2">The sequence shown here is derived from an EMBL/GenBank/DDBJ whole genome shotgun (WGS) entry which is preliminary data.</text>
</comment>
<feature type="transmembrane region" description="Helical" evidence="1">
    <location>
        <begin position="190"/>
        <end position="211"/>
    </location>
</feature>
<gene>
    <name evidence="2" type="ORF">HNR73_007536</name>
</gene>
<keyword evidence="3" id="KW-1185">Reference proteome</keyword>
<feature type="transmembrane region" description="Helical" evidence="1">
    <location>
        <begin position="72"/>
        <end position="93"/>
    </location>
</feature>
<keyword evidence="1" id="KW-1133">Transmembrane helix</keyword>
<organism evidence="2 3">
    <name type="scientific">Phytomonospora endophytica</name>
    <dbReference type="NCBI Taxonomy" id="714109"/>
    <lineage>
        <taxon>Bacteria</taxon>
        <taxon>Bacillati</taxon>
        <taxon>Actinomycetota</taxon>
        <taxon>Actinomycetes</taxon>
        <taxon>Micromonosporales</taxon>
        <taxon>Micromonosporaceae</taxon>
        <taxon>Phytomonospora</taxon>
    </lineage>
</organism>
<name>A0A841G4I0_9ACTN</name>
<feature type="transmembrane region" description="Helical" evidence="1">
    <location>
        <begin position="155"/>
        <end position="178"/>
    </location>
</feature>
<evidence type="ECO:0000256" key="1">
    <source>
        <dbReference type="SAM" id="Phobius"/>
    </source>
</evidence>
<dbReference type="EMBL" id="JACHGT010000024">
    <property type="protein sequence ID" value="MBB6039639.1"/>
    <property type="molecule type" value="Genomic_DNA"/>
</dbReference>
<feature type="transmembrane region" description="Helical" evidence="1">
    <location>
        <begin position="231"/>
        <end position="253"/>
    </location>
</feature>
<dbReference type="RefSeq" id="WP_184792728.1">
    <property type="nucleotide sequence ID" value="NZ_BONT01000028.1"/>
</dbReference>
<proteinExistence type="predicted"/>
<keyword evidence="1" id="KW-0472">Membrane</keyword>
<evidence type="ECO:0000313" key="3">
    <source>
        <dbReference type="Proteomes" id="UP000548476"/>
    </source>
</evidence>
<evidence type="ECO:0000313" key="2">
    <source>
        <dbReference type="EMBL" id="MBB6039639.1"/>
    </source>
</evidence>
<sequence>MSGTQVLPLRPMTVGELLDAAATLLRAHWKPLLAGSFGLAAVEQVIMTWMRLSTQDALAPRYSSDLFGEPTVLWLWMIAGLTTEILIITVLGVPASRAALATVLDRPAPGFAELYVRGVPWGRVVVVAVIIAPVAALTAAMCGLPWFVVYAFGGLIVPVLIIDGAPLGTAIGRGLALAGRAGCRAAGVRLLGYGSWLLVRLAITCGAWSAADQIASYSSILEGNLLLVLGGAYLAINTMAYAMLACLDAVTLIETRIRTEGLDIVLTRAAARGDAPNLAPPRMLVYPPHGGPPR</sequence>
<evidence type="ECO:0008006" key="4">
    <source>
        <dbReference type="Google" id="ProtNLM"/>
    </source>
</evidence>
<feature type="transmembrane region" description="Helical" evidence="1">
    <location>
        <begin position="124"/>
        <end position="149"/>
    </location>
</feature>
<dbReference type="AlphaFoldDB" id="A0A841G4I0"/>
<reference evidence="2 3" key="1">
    <citation type="submission" date="2020-08" db="EMBL/GenBank/DDBJ databases">
        <title>Genomic Encyclopedia of Type Strains, Phase IV (KMG-IV): sequencing the most valuable type-strain genomes for metagenomic binning, comparative biology and taxonomic classification.</title>
        <authorList>
            <person name="Goeker M."/>
        </authorList>
    </citation>
    <scope>NUCLEOTIDE SEQUENCE [LARGE SCALE GENOMIC DNA]</scope>
    <source>
        <strain evidence="2 3">YIM 65646</strain>
    </source>
</reference>
<protein>
    <recommendedName>
        <fullName evidence="4">Transmembrane protein</fullName>
    </recommendedName>
</protein>
<keyword evidence="1" id="KW-0812">Transmembrane</keyword>
<dbReference type="Proteomes" id="UP000548476">
    <property type="component" value="Unassembled WGS sequence"/>
</dbReference>